<keyword evidence="2" id="KW-1185">Reference proteome</keyword>
<reference evidence="1" key="2">
    <citation type="submission" date="2023-05" db="EMBL/GenBank/DDBJ databases">
        <authorList>
            <consortium name="Lawrence Berkeley National Laboratory"/>
            <person name="Steindorff A."/>
            <person name="Hensen N."/>
            <person name="Bonometti L."/>
            <person name="Westerberg I."/>
            <person name="Brannstrom I.O."/>
            <person name="Guillou S."/>
            <person name="Cros-Aarteil S."/>
            <person name="Calhoun S."/>
            <person name="Haridas S."/>
            <person name="Kuo A."/>
            <person name="Mondo S."/>
            <person name="Pangilinan J."/>
            <person name="Riley R."/>
            <person name="Labutti K."/>
            <person name="Andreopoulos B."/>
            <person name="Lipzen A."/>
            <person name="Chen C."/>
            <person name="Yanf M."/>
            <person name="Daum C."/>
            <person name="Ng V."/>
            <person name="Clum A."/>
            <person name="Ohm R."/>
            <person name="Martin F."/>
            <person name="Silar P."/>
            <person name="Natvig D."/>
            <person name="Lalanne C."/>
            <person name="Gautier V."/>
            <person name="Ament-Velasquez S.L."/>
            <person name="Kruys A."/>
            <person name="Hutchinson M.I."/>
            <person name="Powell A.J."/>
            <person name="Barry K."/>
            <person name="Miller A.N."/>
            <person name="Grigoriev I.V."/>
            <person name="Debuchy R."/>
            <person name="Gladieux P."/>
            <person name="Thoren M.H."/>
            <person name="Johannesson H."/>
        </authorList>
    </citation>
    <scope>NUCLEOTIDE SEQUENCE</scope>
    <source>
        <strain evidence="1">CBS 990.96</strain>
    </source>
</reference>
<organism evidence="1 2">
    <name type="scientific">Podospora fimiseda</name>
    <dbReference type="NCBI Taxonomy" id="252190"/>
    <lineage>
        <taxon>Eukaryota</taxon>
        <taxon>Fungi</taxon>
        <taxon>Dikarya</taxon>
        <taxon>Ascomycota</taxon>
        <taxon>Pezizomycotina</taxon>
        <taxon>Sordariomycetes</taxon>
        <taxon>Sordariomycetidae</taxon>
        <taxon>Sordariales</taxon>
        <taxon>Podosporaceae</taxon>
        <taxon>Podospora</taxon>
    </lineage>
</organism>
<reference evidence="1" key="1">
    <citation type="journal article" date="2023" name="Mol. Phylogenet. Evol.">
        <title>Genome-scale phylogeny and comparative genomics of the fungal order Sordariales.</title>
        <authorList>
            <person name="Hensen N."/>
            <person name="Bonometti L."/>
            <person name="Westerberg I."/>
            <person name="Brannstrom I.O."/>
            <person name="Guillou S."/>
            <person name="Cros-Aarteil S."/>
            <person name="Calhoun S."/>
            <person name="Haridas S."/>
            <person name="Kuo A."/>
            <person name="Mondo S."/>
            <person name="Pangilinan J."/>
            <person name="Riley R."/>
            <person name="LaButti K."/>
            <person name="Andreopoulos B."/>
            <person name="Lipzen A."/>
            <person name="Chen C."/>
            <person name="Yan M."/>
            <person name="Daum C."/>
            <person name="Ng V."/>
            <person name="Clum A."/>
            <person name="Steindorff A."/>
            <person name="Ohm R.A."/>
            <person name="Martin F."/>
            <person name="Silar P."/>
            <person name="Natvig D.O."/>
            <person name="Lalanne C."/>
            <person name="Gautier V."/>
            <person name="Ament-Velasquez S.L."/>
            <person name="Kruys A."/>
            <person name="Hutchinson M.I."/>
            <person name="Powell A.J."/>
            <person name="Barry K."/>
            <person name="Miller A.N."/>
            <person name="Grigoriev I.V."/>
            <person name="Debuchy R."/>
            <person name="Gladieux P."/>
            <person name="Hiltunen Thoren M."/>
            <person name="Johannesson H."/>
        </authorList>
    </citation>
    <scope>NUCLEOTIDE SEQUENCE</scope>
    <source>
        <strain evidence="1">CBS 990.96</strain>
    </source>
</reference>
<sequence>MLNRHHHPLNKIIKENKKLELPEIVLDDRGNSHTISQESTQAVHSVSNQTHKASQTHNSHSKCFGPQQQMSQLGAFTNLAFTNLAFTSLPQQWKQKVKPNNTSFSSTYIFLNTVMPAIRENLLCLKKTKLQNSTKYPGTERRTKPSNTMPWYAYTYALTPVLIISQEWSCQTRTSKHQAGINEAEIMVIYEYKWTDIYSPLM</sequence>
<evidence type="ECO:0000313" key="2">
    <source>
        <dbReference type="Proteomes" id="UP001301958"/>
    </source>
</evidence>
<gene>
    <name evidence="1" type="ORF">QBC38DRAFT_269280</name>
</gene>
<comment type="caution">
    <text evidence="1">The sequence shown here is derived from an EMBL/GenBank/DDBJ whole genome shotgun (WGS) entry which is preliminary data.</text>
</comment>
<dbReference type="Proteomes" id="UP001301958">
    <property type="component" value="Unassembled WGS sequence"/>
</dbReference>
<dbReference type="EMBL" id="MU865372">
    <property type="protein sequence ID" value="KAK4225218.1"/>
    <property type="molecule type" value="Genomic_DNA"/>
</dbReference>
<dbReference type="AlphaFoldDB" id="A0AAN7BL53"/>
<proteinExistence type="predicted"/>
<name>A0AAN7BL53_9PEZI</name>
<protein>
    <submittedName>
        <fullName evidence="1">Uncharacterized protein</fullName>
    </submittedName>
</protein>
<evidence type="ECO:0000313" key="1">
    <source>
        <dbReference type="EMBL" id="KAK4225218.1"/>
    </source>
</evidence>
<accession>A0AAN7BL53</accession>